<dbReference type="EMBL" id="HF571520">
    <property type="protein sequence ID" value="CCQ33268.1"/>
    <property type="molecule type" value="Genomic_DNA"/>
</dbReference>
<dbReference type="RefSeq" id="WP_008528362.1">
    <property type="nucleotide sequence ID" value="NC_021921.1"/>
</dbReference>
<dbReference type="OrthoDB" id="43026at2157"/>
<reference evidence="4 5" key="2">
    <citation type="journal article" date="2013" name="PLoS ONE">
        <title>INDIGO - INtegrated Data Warehouse of MIcrobial GenOmes with Examples from the Red Sea Extremophiles.</title>
        <authorList>
            <person name="Alam I."/>
            <person name="Antunes A."/>
            <person name="Kamau A.A."/>
            <person name="Ba Alawi W."/>
            <person name="Kalkatawi M."/>
            <person name="Stingl U."/>
            <person name="Bajic V.B."/>
        </authorList>
    </citation>
    <scope>NUCLEOTIDE SEQUENCE [LARGE SCALE GENOMIC DNA]</scope>
    <source>
        <strain evidence="4 5">SARL4B</strain>
    </source>
</reference>
<dbReference type="eggNOG" id="arCOG00451">
    <property type="taxonomic scope" value="Archaea"/>
</dbReference>
<dbReference type="Gene3D" id="3.40.50.12370">
    <property type="match status" value="1"/>
</dbReference>
<feature type="compositionally biased region" description="Basic and acidic residues" evidence="1">
    <location>
        <begin position="1"/>
        <end position="12"/>
    </location>
</feature>
<reference evidence="4 5" key="1">
    <citation type="journal article" date="2011" name="J. Bacteriol.">
        <title>Genome sequence of Halorhabdus tiamatea, the first archaeon isolated from a deep-sea anoxic brine lake.</title>
        <authorList>
            <person name="Antunes A."/>
            <person name="Alam I."/>
            <person name="Bajic V.B."/>
            <person name="Stingl U."/>
        </authorList>
    </citation>
    <scope>NUCLEOTIDE SEQUENCE [LARGE SCALE GENOMIC DNA]</scope>
    <source>
        <strain evidence="4 5">SARL4B</strain>
    </source>
</reference>
<sequence length="377" mass="40131">MTDEPPDVRITVDSESDGSESDPYLHEGPRVHTPEHTLVVPVTETLLDGSSGIDVQRFLRTATALAADNDGRVLLFGVEAVGSESALETVREHSRTAQPADDRDAVVETVEKRRRQLAQIADVAHQLDPEVPVHAVVRATTDTTAAILDAGDDSSGTAILLARGTGLDDGWLLARSTVDVVLADAECNVFVENIGSPGGDNALYVPDVSEHVVASLSESDAEPIDSILLAVNDGPHAALATEAARAVASAADASITVLHVVSDEDGPQATSDGYDLLKFTESIIGEDVPVETELREAADETEEILAEATAHDVVTIGAPEEQSRLEGLVFNSIQQTLSTQSEATVLMARDTDRTMRSLYYRWKNGIESADEESESTN</sequence>
<evidence type="ECO:0000313" key="3">
    <source>
        <dbReference type="EMBL" id="CCQ33268.1"/>
    </source>
</evidence>
<proteinExistence type="predicted"/>
<gene>
    <name evidence="4" type="primary">cat4</name>
    <name evidence="4" type="ORF">HLRTI_001865</name>
    <name evidence="3" type="ORF">HTIA_1130</name>
</gene>
<evidence type="ECO:0000259" key="2">
    <source>
        <dbReference type="Pfam" id="PF00582"/>
    </source>
</evidence>
<feature type="domain" description="UspA" evidence="2">
    <location>
        <begin position="225"/>
        <end position="349"/>
    </location>
</feature>
<keyword evidence="6" id="KW-1185">Reference proteome</keyword>
<evidence type="ECO:0000313" key="4">
    <source>
        <dbReference type="EMBL" id="ERJ06102.1"/>
    </source>
</evidence>
<name>F7PQD8_9EURY</name>
<dbReference type="EMBL" id="AFNT02000020">
    <property type="protein sequence ID" value="ERJ06102.1"/>
    <property type="molecule type" value="Genomic_DNA"/>
</dbReference>
<protein>
    <submittedName>
        <fullName evidence="4">Cationic amino acid transporter protein</fullName>
    </submittedName>
    <submittedName>
        <fullName evidence="3">Universal stress protein A (UpsA) domain protein</fullName>
    </submittedName>
</protein>
<evidence type="ECO:0000313" key="6">
    <source>
        <dbReference type="Proteomes" id="UP000015381"/>
    </source>
</evidence>
<dbReference type="Proteomes" id="UP000003861">
    <property type="component" value="Unassembled WGS sequence"/>
</dbReference>
<dbReference type="SUPFAM" id="SSF52402">
    <property type="entry name" value="Adenine nucleotide alpha hydrolases-like"/>
    <property type="match status" value="1"/>
</dbReference>
<dbReference type="KEGG" id="hti:HTIA_1130"/>
<reference evidence="3 6" key="3">
    <citation type="journal article" date="2014" name="Environ. Microbiol.">
        <title>Halorhabdus tiamatea: proteogenomics and glycosidase activity measurements identify the first cultivated euryarchaeon from a deep-sea anoxic brine lake as potential polysaccharide degrader.</title>
        <authorList>
            <person name="Werner J."/>
            <person name="Ferrer M."/>
            <person name="Michel G."/>
            <person name="Mann A.J."/>
            <person name="Huang S."/>
            <person name="Juarez S."/>
            <person name="Ciordia S."/>
            <person name="Albar J.P."/>
            <person name="Alcaide M."/>
            <person name="La Cono V."/>
            <person name="Yakimov M.M."/>
            <person name="Antunes A."/>
            <person name="Taborda M."/>
            <person name="Da Costa M.S."/>
            <person name="Amann R.I."/>
            <person name="Gloeckner F.O."/>
            <person name="Golyshina O.V."/>
            <person name="Golyshin P.N."/>
            <person name="Teeling H."/>
        </authorList>
    </citation>
    <scope>NUCLEOTIDE SEQUENCE [LARGE SCALE GENOMIC DNA]</scope>
    <source>
        <strain evidence="6">SARL4B</strain>
        <strain evidence="3">Type strain: SARL4B</strain>
    </source>
</reference>
<dbReference type="STRING" id="1033806.HTIA_1130"/>
<accession>F7PQD8</accession>
<dbReference type="Proteomes" id="UP000015381">
    <property type="component" value="Chromosome I"/>
</dbReference>
<dbReference type="HOGENOM" id="CLU_726855_0_0_2"/>
<dbReference type="GeneID" id="23800312"/>
<feature type="region of interest" description="Disordered" evidence="1">
    <location>
        <begin position="1"/>
        <end position="31"/>
    </location>
</feature>
<dbReference type="InterPro" id="IPR006016">
    <property type="entry name" value="UspA"/>
</dbReference>
<dbReference type="Pfam" id="PF00582">
    <property type="entry name" value="Usp"/>
    <property type="match status" value="1"/>
</dbReference>
<evidence type="ECO:0000256" key="1">
    <source>
        <dbReference type="SAM" id="MobiDB-lite"/>
    </source>
</evidence>
<evidence type="ECO:0000313" key="5">
    <source>
        <dbReference type="Proteomes" id="UP000003861"/>
    </source>
</evidence>
<organism evidence="4 5">
    <name type="scientific">Halorhabdus tiamatea SARL4B</name>
    <dbReference type="NCBI Taxonomy" id="1033806"/>
    <lineage>
        <taxon>Archaea</taxon>
        <taxon>Methanobacteriati</taxon>
        <taxon>Methanobacteriota</taxon>
        <taxon>Stenosarchaea group</taxon>
        <taxon>Halobacteria</taxon>
        <taxon>Halobacteriales</taxon>
        <taxon>Haloarculaceae</taxon>
        <taxon>Halorhabdus</taxon>
    </lineage>
</organism>
<dbReference type="AlphaFoldDB" id="F7PQD8"/>